<gene>
    <name evidence="2" type="ORF">UV66_C0001G0259</name>
</gene>
<name>A0A0G1CZM2_9BACT</name>
<organism evidence="2 3">
    <name type="scientific">Candidatus Woesebacteria bacterium GW2011_GWA1_43_12</name>
    <dbReference type="NCBI Taxonomy" id="1618557"/>
    <lineage>
        <taxon>Bacteria</taxon>
        <taxon>Candidatus Woeseibacteriota</taxon>
    </lineage>
</organism>
<proteinExistence type="predicted"/>
<accession>A0A0G1CZM2</accession>
<evidence type="ECO:0000313" key="2">
    <source>
        <dbReference type="EMBL" id="KKS90902.1"/>
    </source>
</evidence>
<sequence>MVPPLITFLIHKEDEMSKNTVKSSKAQASQSIVASGLSQAAQNILVKNLSAKNVAGAAGPDVNDLNVADEVTLALVILDESGSMDDDQAQVVREYDDNIDAIRGSKQADQILLTLWAFNTRSRLIHSYLTMDLVEKLTDYHPDGGTALYDAILDGLTGLVDYENTLKQQGMRVKLNVAVLTDGDDNSSHASAQDVKTVVEEIRRKRENATFTLIALGNDVDETVLANSMGFPDPKQFDKTPAGRRRAFGTWSSSVIKTSQTKIAGGSQSSFFTP</sequence>
<dbReference type="AlphaFoldDB" id="A0A0G1CZM2"/>
<dbReference type="EMBL" id="LCFI01000001">
    <property type="protein sequence ID" value="KKS90902.1"/>
    <property type="molecule type" value="Genomic_DNA"/>
</dbReference>
<dbReference type="InterPro" id="IPR002035">
    <property type="entry name" value="VWF_A"/>
</dbReference>
<reference evidence="2 3" key="1">
    <citation type="journal article" date="2015" name="Nature">
        <title>rRNA introns, odd ribosomes, and small enigmatic genomes across a large radiation of phyla.</title>
        <authorList>
            <person name="Brown C.T."/>
            <person name="Hug L.A."/>
            <person name="Thomas B.C."/>
            <person name="Sharon I."/>
            <person name="Castelle C.J."/>
            <person name="Singh A."/>
            <person name="Wilkins M.J."/>
            <person name="Williams K.H."/>
            <person name="Banfield J.F."/>
        </authorList>
    </citation>
    <scope>NUCLEOTIDE SEQUENCE [LARGE SCALE GENOMIC DNA]</scope>
</reference>
<comment type="caution">
    <text evidence="2">The sequence shown here is derived from an EMBL/GenBank/DDBJ whole genome shotgun (WGS) entry which is preliminary data.</text>
</comment>
<protein>
    <recommendedName>
        <fullName evidence="1">VWFA domain-containing protein</fullName>
    </recommendedName>
</protein>
<dbReference type="Proteomes" id="UP000034669">
    <property type="component" value="Unassembled WGS sequence"/>
</dbReference>
<dbReference type="PROSITE" id="PS50234">
    <property type="entry name" value="VWFA"/>
    <property type="match status" value="1"/>
</dbReference>
<dbReference type="InterPro" id="IPR036465">
    <property type="entry name" value="vWFA_dom_sf"/>
</dbReference>
<dbReference type="Pfam" id="PF00092">
    <property type="entry name" value="VWA"/>
    <property type="match status" value="1"/>
</dbReference>
<dbReference type="Gene3D" id="3.40.50.410">
    <property type="entry name" value="von Willebrand factor, type A domain"/>
    <property type="match status" value="1"/>
</dbReference>
<evidence type="ECO:0000259" key="1">
    <source>
        <dbReference type="PROSITE" id="PS50234"/>
    </source>
</evidence>
<evidence type="ECO:0000313" key="3">
    <source>
        <dbReference type="Proteomes" id="UP000034669"/>
    </source>
</evidence>
<feature type="domain" description="VWFA" evidence="1">
    <location>
        <begin position="73"/>
        <end position="263"/>
    </location>
</feature>
<dbReference type="SUPFAM" id="SSF53300">
    <property type="entry name" value="vWA-like"/>
    <property type="match status" value="1"/>
</dbReference>